<dbReference type="AlphaFoldDB" id="A0A9W8MJ39"/>
<name>A0A9W8MJ39_9AGAR</name>
<dbReference type="EMBL" id="JANBPK010000802">
    <property type="protein sequence ID" value="KAJ2931792.1"/>
    <property type="molecule type" value="Genomic_DNA"/>
</dbReference>
<accession>A0A9W8MJ39</accession>
<feature type="non-terminal residue" evidence="1">
    <location>
        <position position="123"/>
    </location>
</feature>
<reference evidence="1" key="1">
    <citation type="submission" date="2022-06" db="EMBL/GenBank/DDBJ databases">
        <title>Genome Sequence of Candolleomyces eurysporus.</title>
        <authorList>
            <person name="Buettner E."/>
        </authorList>
    </citation>
    <scope>NUCLEOTIDE SEQUENCE</scope>
    <source>
        <strain evidence="1">VTCC 930004</strain>
    </source>
</reference>
<comment type="caution">
    <text evidence="1">The sequence shown here is derived from an EMBL/GenBank/DDBJ whole genome shotgun (WGS) entry which is preliminary data.</text>
</comment>
<evidence type="ECO:0000313" key="1">
    <source>
        <dbReference type="EMBL" id="KAJ2931792.1"/>
    </source>
</evidence>
<organism evidence="1 2">
    <name type="scientific">Candolleomyces eurysporus</name>
    <dbReference type="NCBI Taxonomy" id="2828524"/>
    <lineage>
        <taxon>Eukaryota</taxon>
        <taxon>Fungi</taxon>
        <taxon>Dikarya</taxon>
        <taxon>Basidiomycota</taxon>
        <taxon>Agaricomycotina</taxon>
        <taxon>Agaricomycetes</taxon>
        <taxon>Agaricomycetidae</taxon>
        <taxon>Agaricales</taxon>
        <taxon>Agaricineae</taxon>
        <taxon>Psathyrellaceae</taxon>
        <taxon>Candolleomyces</taxon>
    </lineage>
</organism>
<sequence length="123" mass="12607">MQQQQTDAMAQAIYDVQAQQNQAVLNTFLPPPAQDPSTTVTGALLNSFLPPPTQDPSASTSFTDMMASYISSTISGSGTGAEEASVTAAAATTSSFDFSGMMSSIGGSVSESFATVDLSSFSE</sequence>
<protein>
    <submittedName>
        <fullName evidence="1">Uncharacterized protein</fullName>
    </submittedName>
</protein>
<proteinExistence type="predicted"/>
<dbReference type="Proteomes" id="UP001140091">
    <property type="component" value="Unassembled WGS sequence"/>
</dbReference>
<evidence type="ECO:0000313" key="2">
    <source>
        <dbReference type="Proteomes" id="UP001140091"/>
    </source>
</evidence>
<keyword evidence="2" id="KW-1185">Reference proteome</keyword>
<gene>
    <name evidence="1" type="ORF">H1R20_g5309</name>
</gene>